<keyword evidence="5" id="KW-1185">Reference proteome</keyword>
<dbReference type="EnsemblMetazoa" id="CapteT206712">
    <property type="protein sequence ID" value="CapteP206712"/>
    <property type="gene ID" value="CapteG206712"/>
</dbReference>
<keyword evidence="2" id="KW-0732">Signal</keyword>
<reference evidence="4" key="3">
    <citation type="submission" date="2015-06" db="UniProtKB">
        <authorList>
            <consortium name="EnsemblMetazoa"/>
        </authorList>
    </citation>
    <scope>IDENTIFICATION</scope>
</reference>
<dbReference type="Proteomes" id="UP000014760">
    <property type="component" value="Unassembled WGS sequence"/>
</dbReference>
<evidence type="ECO:0008006" key="6">
    <source>
        <dbReference type="Google" id="ProtNLM"/>
    </source>
</evidence>
<gene>
    <name evidence="3" type="ORF">CAPTEDRAFT_206712</name>
</gene>
<evidence type="ECO:0000313" key="4">
    <source>
        <dbReference type="EnsemblMetazoa" id="CapteP206712"/>
    </source>
</evidence>
<feature type="compositionally biased region" description="Basic and acidic residues" evidence="1">
    <location>
        <begin position="90"/>
        <end position="99"/>
    </location>
</feature>
<feature type="compositionally biased region" description="Polar residues" evidence="1">
    <location>
        <begin position="110"/>
        <end position="120"/>
    </location>
</feature>
<dbReference type="EMBL" id="KB308489">
    <property type="protein sequence ID" value="ELT97679.1"/>
    <property type="molecule type" value="Genomic_DNA"/>
</dbReference>
<feature type="signal peptide" evidence="2">
    <location>
        <begin position="1"/>
        <end position="23"/>
    </location>
</feature>
<evidence type="ECO:0000256" key="1">
    <source>
        <dbReference type="SAM" id="MobiDB-lite"/>
    </source>
</evidence>
<dbReference type="EMBL" id="AMQN01010758">
    <property type="status" value="NOT_ANNOTATED_CDS"/>
    <property type="molecule type" value="Genomic_DNA"/>
</dbReference>
<organism evidence="3">
    <name type="scientific">Capitella teleta</name>
    <name type="common">Polychaete worm</name>
    <dbReference type="NCBI Taxonomy" id="283909"/>
    <lineage>
        <taxon>Eukaryota</taxon>
        <taxon>Metazoa</taxon>
        <taxon>Spiralia</taxon>
        <taxon>Lophotrochozoa</taxon>
        <taxon>Annelida</taxon>
        <taxon>Polychaeta</taxon>
        <taxon>Sedentaria</taxon>
        <taxon>Scolecida</taxon>
        <taxon>Capitellidae</taxon>
        <taxon>Capitella</taxon>
    </lineage>
</organism>
<accession>R7TVC8</accession>
<dbReference type="AlphaFoldDB" id="R7TVC8"/>
<reference evidence="5" key="1">
    <citation type="submission" date="2012-12" db="EMBL/GenBank/DDBJ databases">
        <authorList>
            <person name="Hellsten U."/>
            <person name="Grimwood J."/>
            <person name="Chapman J.A."/>
            <person name="Shapiro H."/>
            <person name="Aerts A."/>
            <person name="Otillar R.P."/>
            <person name="Terry A.Y."/>
            <person name="Boore J.L."/>
            <person name="Simakov O."/>
            <person name="Marletaz F."/>
            <person name="Cho S.-J."/>
            <person name="Edsinger-Gonzales E."/>
            <person name="Havlak P."/>
            <person name="Kuo D.-H."/>
            <person name="Larsson T."/>
            <person name="Lv J."/>
            <person name="Arendt D."/>
            <person name="Savage R."/>
            <person name="Osoegawa K."/>
            <person name="de Jong P."/>
            <person name="Lindberg D.R."/>
            <person name="Seaver E.C."/>
            <person name="Weisblat D.A."/>
            <person name="Putnam N.H."/>
            <person name="Grigoriev I.V."/>
            <person name="Rokhsar D.S."/>
        </authorList>
    </citation>
    <scope>NUCLEOTIDE SEQUENCE</scope>
    <source>
        <strain evidence="5">I ESC-2004</strain>
    </source>
</reference>
<reference evidence="3 5" key="2">
    <citation type="journal article" date="2013" name="Nature">
        <title>Insights into bilaterian evolution from three spiralian genomes.</title>
        <authorList>
            <person name="Simakov O."/>
            <person name="Marletaz F."/>
            <person name="Cho S.J."/>
            <person name="Edsinger-Gonzales E."/>
            <person name="Havlak P."/>
            <person name="Hellsten U."/>
            <person name="Kuo D.H."/>
            <person name="Larsson T."/>
            <person name="Lv J."/>
            <person name="Arendt D."/>
            <person name="Savage R."/>
            <person name="Osoegawa K."/>
            <person name="de Jong P."/>
            <person name="Grimwood J."/>
            <person name="Chapman J.A."/>
            <person name="Shapiro H."/>
            <person name="Aerts A."/>
            <person name="Otillar R.P."/>
            <person name="Terry A.Y."/>
            <person name="Boore J.L."/>
            <person name="Grigoriev I.V."/>
            <person name="Lindberg D.R."/>
            <person name="Seaver E.C."/>
            <person name="Weisblat D.A."/>
            <person name="Putnam N.H."/>
            <person name="Rokhsar D.S."/>
        </authorList>
    </citation>
    <scope>NUCLEOTIDE SEQUENCE</scope>
    <source>
        <strain evidence="3 5">I ESC-2004</strain>
    </source>
</reference>
<evidence type="ECO:0000313" key="5">
    <source>
        <dbReference type="Proteomes" id="UP000014760"/>
    </source>
</evidence>
<proteinExistence type="predicted"/>
<feature type="chain" id="PRO_5008787385" description="Frizzled/Smoothened transmembrane domain-containing protein" evidence="2">
    <location>
        <begin position="24"/>
        <end position="182"/>
    </location>
</feature>
<evidence type="ECO:0000313" key="3">
    <source>
        <dbReference type="EMBL" id="ELT97679.1"/>
    </source>
</evidence>
<protein>
    <recommendedName>
        <fullName evidence="6">Frizzled/Smoothened transmembrane domain-containing protein</fullName>
    </recommendedName>
</protein>
<feature type="region of interest" description="Disordered" evidence="1">
    <location>
        <begin position="90"/>
        <end position="123"/>
    </location>
</feature>
<evidence type="ECO:0000256" key="2">
    <source>
        <dbReference type="SAM" id="SignalP"/>
    </source>
</evidence>
<dbReference type="HOGENOM" id="CLU_1483350_0_0_1"/>
<name>R7TVC8_CAPTE</name>
<sequence length="182" mass="20882">MAFMPIFCLFLFFFGAFAALVLCTHVKDIQCEKMCRTIPFAVFAAGFRLMSWCPKSMHWWMSIGHWKQTRVLLVRVDVVMDVTKGLLDRHPRYGHHKPDVASPNDHQKTSHSNTIQSQVESDAHDVKTPFKKCHPMRAVMLMSFILRRGDLEVEIDTTGKKEAALHWSITVYSTANVKFIVG</sequence>